<proteinExistence type="inferred from homology"/>
<keyword evidence="6 9" id="KW-0500">Molybdenum</keyword>
<dbReference type="AlphaFoldDB" id="A0A1W1W2X2"/>
<evidence type="ECO:0000256" key="7">
    <source>
        <dbReference type="ARBA" id="ARBA00023150"/>
    </source>
</evidence>
<dbReference type="Gene3D" id="3.90.105.10">
    <property type="entry name" value="Molybdopterin biosynthesis moea protein, domain 2"/>
    <property type="match status" value="1"/>
</dbReference>
<dbReference type="InterPro" id="IPR001453">
    <property type="entry name" value="MoaB/Mog_dom"/>
</dbReference>
<evidence type="ECO:0000313" key="12">
    <source>
        <dbReference type="Proteomes" id="UP000192569"/>
    </source>
</evidence>
<dbReference type="UniPathway" id="UPA00344"/>
<dbReference type="Proteomes" id="UP000192569">
    <property type="component" value="Chromosome I"/>
</dbReference>
<dbReference type="SUPFAM" id="SSF63867">
    <property type="entry name" value="MoeA C-terminal domain-like"/>
    <property type="match status" value="1"/>
</dbReference>
<name>A0A1W1W2X2_9FIRM</name>
<dbReference type="NCBIfam" id="TIGR00177">
    <property type="entry name" value="molyb_syn"/>
    <property type="match status" value="1"/>
</dbReference>
<evidence type="ECO:0000256" key="2">
    <source>
        <dbReference type="ARBA" id="ARBA00005046"/>
    </source>
</evidence>
<sequence length="411" mass="44289">MEFFQVVTVAQARKVLASHWPRLKRKSVVCELTQALGLELAEDIVAQENVPGFTRSTVDGFAVRSCDTFGASEGTPVPLRMIGEVPMGSRAEMVLNRGEAVAVSTGGMLPLGADAVVMLEHTETLPGGWLNVLKPVAPKENVMAEGEDVKKGETVLKAGCRLRPQDLGVLAALGHWKVKVWEPWRVGILATGNEIVPVEAQPGPGQVRDINSYTLWGLVKSCGAEAKLYGIVPDDLSYLSERLAQALEESQVVLLSGGSSVGTRDLTLRLLSHWGEEGLLFHGVSIRPGKPTLAALIQDRMVFGLPGHPVSAMVSFYLFVSPLLKYGRYQDPEEEPAVEATLARRLSSDAGREDYVRVRLARGEDGGLVAVPLPGKSGLISTMVQADGFIRIPLEKAGLEAGSRVKVRLFI</sequence>
<dbReference type="InterPro" id="IPR036425">
    <property type="entry name" value="MoaB/Mog-like_dom_sf"/>
</dbReference>
<dbReference type="Pfam" id="PF03454">
    <property type="entry name" value="MoeA_C"/>
    <property type="match status" value="1"/>
</dbReference>
<comment type="pathway">
    <text evidence="2 9">Cofactor biosynthesis; molybdopterin biosynthesis.</text>
</comment>
<dbReference type="GO" id="GO:0046872">
    <property type="term" value="F:metal ion binding"/>
    <property type="evidence" value="ECO:0007669"/>
    <property type="project" value="UniProtKB-UniRule"/>
</dbReference>
<evidence type="ECO:0000256" key="4">
    <source>
        <dbReference type="ARBA" id="ARBA00013269"/>
    </source>
</evidence>
<evidence type="ECO:0000256" key="3">
    <source>
        <dbReference type="ARBA" id="ARBA00010763"/>
    </source>
</evidence>
<dbReference type="Gene3D" id="2.40.340.10">
    <property type="entry name" value="MoeA, C-terminal, domain IV"/>
    <property type="match status" value="1"/>
</dbReference>
<dbReference type="GO" id="GO:0006777">
    <property type="term" value="P:Mo-molybdopterin cofactor biosynthetic process"/>
    <property type="evidence" value="ECO:0007669"/>
    <property type="project" value="UniProtKB-UniRule"/>
</dbReference>
<dbReference type="RefSeq" id="WP_084666816.1">
    <property type="nucleotide sequence ID" value="NZ_LT838272.1"/>
</dbReference>
<keyword evidence="12" id="KW-1185">Reference proteome</keyword>
<dbReference type="EC" id="2.10.1.1" evidence="4 9"/>
<comment type="function">
    <text evidence="1 9">Catalyzes the insertion of molybdate into adenylated molybdopterin with the concomitant release of AMP.</text>
</comment>
<keyword evidence="7 9" id="KW-0501">Molybdenum cofactor biosynthesis</keyword>
<dbReference type="SMART" id="SM00852">
    <property type="entry name" value="MoCF_biosynth"/>
    <property type="match status" value="1"/>
</dbReference>
<dbReference type="SUPFAM" id="SSF53218">
    <property type="entry name" value="Molybdenum cofactor biosynthesis proteins"/>
    <property type="match status" value="1"/>
</dbReference>
<dbReference type="InterPro" id="IPR036135">
    <property type="entry name" value="MoeA_linker/N_sf"/>
</dbReference>
<gene>
    <name evidence="11" type="ORF">SAMN00808754_3169</name>
</gene>
<organism evidence="11 12">
    <name type="scientific">Thermanaeromonas toyohensis ToBE</name>
    <dbReference type="NCBI Taxonomy" id="698762"/>
    <lineage>
        <taxon>Bacteria</taxon>
        <taxon>Bacillati</taxon>
        <taxon>Bacillota</taxon>
        <taxon>Clostridia</taxon>
        <taxon>Neomoorellales</taxon>
        <taxon>Neomoorellaceae</taxon>
        <taxon>Thermanaeromonas</taxon>
    </lineage>
</organism>
<dbReference type="InterPro" id="IPR005111">
    <property type="entry name" value="MoeA_C_domain_IV"/>
</dbReference>
<dbReference type="GO" id="GO:0005829">
    <property type="term" value="C:cytosol"/>
    <property type="evidence" value="ECO:0007669"/>
    <property type="project" value="TreeGrafter"/>
</dbReference>
<evidence type="ECO:0000256" key="1">
    <source>
        <dbReference type="ARBA" id="ARBA00002901"/>
    </source>
</evidence>
<dbReference type="InterPro" id="IPR038987">
    <property type="entry name" value="MoeA-like"/>
</dbReference>
<dbReference type="STRING" id="698762.SAMN00808754_3169"/>
<keyword evidence="9" id="KW-0479">Metal-binding</keyword>
<dbReference type="GO" id="GO:0061599">
    <property type="term" value="F:molybdopterin molybdotransferase activity"/>
    <property type="evidence" value="ECO:0007669"/>
    <property type="project" value="UniProtKB-UniRule"/>
</dbReference>
<reference evidence="11 12" key="1">
    <citation type="submission" date="2017-04" db="EMBL/GenBank/DDBJ databases">
        <authorList>
            <person name="Afonso C.L."/>
            <person name="Miller P.J."/>
            <person name="Scott M.A."/>
            <person name="Spackman E."/>
            <person name="Goraichik I."/>
            <person name="Dimitrov K.M."/>
            <person name="Suarez D.L."/>
            <person name="Swayne D.E."/>
        </authorList>
    </citation>
    <scope>NUCLEOTIDE SEQUENCE [LARGE SCALE GENOMIC DNA]</scope>
    <source>
        <strain evidence="11 12">ToBE</strain>
    </source>
</reference>
<dbReference type="Pfam" id="PF03453">
    <property type="entry name" value="MoeA_N"/>
    <property type="match status" value="1"/>
</dbReference>
<keyword evidence="9" id="KW-0460">Magnesium</keyword>
<dbReference type="PANTHER" id="PTHR10192">
    <property type="entry name" value="MOLYBDOPTERIN BIOSYNTHESIS PROTEIN"/>
    <property type="match status" value="1"/>
</dbReference>
<accession>A0A1W1W2X2</accession>
<evidence type="ECO:0000313" key="11">
    <source>
        <dbReference type="EMBL" id="SMB99936.1"/>
    </source>
</evidence>
<evidence type="ECO:0000256" key="9">
    <source>
        <dbReference type="RuleBase" id="RU365090"/>
    </source>
</evidence>
<dbReference type="PANTHER" id="PTHR10192:SF5">
    <property type="entry name" value="GEPHYRIN"/>
    <property type="match status" value="1"/>
</dbReference>
<dbReference type="InterPro" id="IPR036688">
    <property type="entry name" value="MoeA_C_domain_IV_sf"/>
</dbReference>
<dbReference type="CDD" id="cd00887">
    <property type="entry name" value="MoeA"/>
    <property type="match status" value="1"/>
</dbReference>
<evidence type="ECO:0000256" key="8">
    <source>
        <dbReference type="ARBA" id="ARBA00047317"/>
    </source>
</evidence>
<comment type="catalytic activity">
    <reaction evidence="8">
        <text>adenylyl-molybdopterin + molybdate = Mo-molybdopterin + AMP + H(+)</text>
        <dbReference type="Rhea" id="RHEA:35047"/>
        <dbReference type="ChEBI" id="CHEBI:15378"/>
        <dbReference type="ChEBI" id="CHEBI:36264"/>
        <dbReference type="ChEBI" id="CHEBI:62727"/>
        <dbReference type="ChEBI" id="CHEBI:71302"/>
        <dbReference type="ChEBI" id="CHEBI:456215"/>
        <dbReference type="EC" id="2.10.1.1"/>
    </reaction>
</comment>
<dbReference type="NCBIfam" id="NF045515">
    <property type="entry name" value="Glp_gephyrin"/>
    <property type="match status" value="1"/>
</dbReference>
<comment type="similarity">
    <text evidence="3 9">Belongs to the MoeA family.</text>
</comment>
<dbReference type="Pfam" id="PF00994">
    <property type="entry name" value="MoCF_biosynth"/>
    <property type="match status" value="1"/>
</dbReference>
<dbReference type="InterPro" id="IPR005110">
    <property type="entry name" value="MoeA_linker/N"/>
</dbReference>
<dbReference type="SUPFAM" id="SSF63882">
    <property type="entry name" value="MoeA N-terminal region -like"/>
    <property type="match status" value="1"/>
</dbReference>
<evidence type="ECO:0000256" key="5">
    <source>
        <dbReference type="ARBA" id="ARBA00021108"/>
    </source>
</evidence>
<dbReference type="OrthoDB" id="9804758at2"/>
<dbReference type="Gene3D" id="2.170.190.11">
    <property type="entry name" value="Molybdopterin biosynthesis moea protein, domain 3"/>
    <property type="match status" value="1"/>
</dbReference>
<evidence type="ECO:0000256" key="6">
    <source>
        <dbReference type="ARBA" id="ARBA00022505"/>
    </source>
</evidence>
<keyword evidence="9" id="KW-0808">Transferase</keyword>
<comment type="cofactor">
    <cofactor evidence="9">
        <name>Mg(2+)</name>
        <dbReference type="ChEBI" id="CHEBI:18420"/>
    </cofactor>
</comment>
<protein>
    <recommendedName>
        <fullName evidence="5 9">Molybdopterin molybdenumtransferase</fullName>
        <ecNumber evidence="4 9">2.10.1.1</ecNumber>
    </recommendedName>
</protein>
<feature type="domain" description="MoaB/Mog" evidence="10">
    <location>
        <begin position="187"/>
        <end position="326"/>
    </location>
</feature>
<dbReference type="Gene3D" id="3.40.980.10">
    <property type="entry name" value="MoaB/Mog-like domain"/>
    <property type="match status" value="1"/>
</dbReference>
<dbReference type="EMBL" id="LT838272">
    <property type="protein sequence ID" value="SMB99936.1"/>
    <property type="molecule type" value="Genomic_DNA"/>
</dbReference>
<evidence type="ECO:0000259" key="10">
    <source>
        <dbReference type="SMART" id="SM00852"/>
    </source>
</evidence>